<name>A0A7G7WAW3_9BACT</name>
<evidence type="ECO:0000313" key="3">
    <source>
        <dbReference type="Proteomes" id="UP000515489"/>
    </source>
</evidence>
<evidence type="ECO:0000313" key="2">
    <source>
        <dbReference type="EMBL" id="QNH63506.1"/>
    </source>
</evidence>
<dbReference type="Proteomes" id="UP000515489">
    <property type="component" value="Chromosome"/>
</dbReference>
<reference evidence="2 3" key="1">
    <citation type="submission" date="2020-08" db="EMBL/GenBank/DDBJ databases">
        <title>Hymenobacter sp. S2-20-2 genome sequencing.</title>
        <authorList>
            <person name="Jin L."/>
        </authorList>
    </citation>
    <scope>NUCLEOTIDE SEQUENCE [LARGE SCALE GENOMIC DNA]</scope>
    <source>
        <strain evidence="2 3">S2-20-2</strain>
    </source>
</reference>
<protein>
    <recommendedName>
        <fullName evidence="4">DUF4348 domain-containing protein</fullName>
    </recommendedName>
</protein>
<dbReference type="RefSeq" id="WP_185889383.1">
    <property type="nucleotide sequence ID" value="NZ_CP060202.1"/>
</dbReference>
<dbReference type="KEGG" id="hsk:H4317_06855"/>
<feature type="chain" id="PRO_5028805743" description="DUF4348 domain-containing protein" evidence="1">
    <location>
        <begin position="23"/>
        <end position="140"/>
    </location>
</feature>
<keyword evidence="1" id="KW-0732">Signal</keyword>
<accession>A0A7G7WAW3</accession>
<proteinExistence type="predicted"/>
<evidence type="ECO:0000256" key="1">
    <source>
        <dbReference type="SAM" id="SignalP"/>
    </source>
</evidence>
<organism evidence="2 3">
    <name type="scientific">Hymenobacter sediminicola</name>
    <dbReference type="NCBI Taxonomy" id="2761579"/>
    <lineage>
        <taxon>Bacteria</taxon>
        <taxon>Pseudomonadati</taxon>
        <taxon>Bacteroidota</taxon>
        <taxon>Cytophagia</taxon>
        <taxon>Cytophagales</taxon>
        <taxon>Hymenobacteraceae</taxon>
        <taxon>Hymenobacter</taxon>
    </lineage>
</organism>
<keyword evidence="3" id="KW-1185">Reference proteome</keyword>
<gene>
    <name evidence="2" type="ORF">H4317_06855</name>
</gene>
<dbReference type="AlphaFoldDB" id="A0A7G7WAW3"/>
<sequence>MIRRTRLLLTACLLLPSSIAYCQGVSEQIILQQLLDLPELQQYFHVELPGRLPIKLLQTPGMPQGLQLEKFGRPVLSLTPAQAKQQAATDYISIRKLPARTTADTLMYTLAYPIEGVLCRARFVRQKEGWVVYDYNVVEQ</sequence>
<dbReference type="EMBL" id="CP060202">
    <property type="protein sequence ID" value="QNH63506.1"/>
    <property type="molecule type" value="Genomic_DNA"/>
</dbReference>
<feature type="signal peptide" evidence="1">
    <location>
        <begin position="1"/>
        <end position="22"/>
    </location>
</feature>
<evidence type="ECO:0008006" key="4">
    <source>
        <dbReference type="Google" id="ProtNLM"/>
    </source>
</evidence>